<accession>A0ABW2VX56</accession>
<keyword evidence="4" id="KW-1185">Reference proteome</keyword>
<keyword evidence="3" id="KW-0378">Hydrolase</keyword>
<dbReference type="InterPro" id="IPR008757">
    <property type="entry name" value="Peptidase_M6-like_domain"/>
</dbReference>
<dbReference type="Pfam" id="PF05547">
    <property type="entry name" value="Peptidase_M6"/>
    <property type="match status" value="1"/>
</dbReference>
<feature type="compositionally biased region" description="Basic and acidic residues" evidence="1">
    <location>
        <begin position="400"/>
        <end position="409"/>
    </location>
</feature>
<evidence type="ECO:0000313" key="3">
    <source>
        <dbReference type="EMBL" id="MFD0289071.1"/>
    </source>
</evidence>
<dbReference type="RefSeq" id="WP_381259895.1">
    <property type="nucleotide sequence ID" value="NZ_JBHTBI010000037.1"/>
</dbReference>
<keyword evidence="3" id="KW-0645">Protease</keyword>
<organism evidence="3 4">
    <name type="scientific">Streptomyces lutosisoli</name>
    <dbReference type="NCBI Taxonomy" id="2665721"/>
    <lineage>
        <taxon>Bacteria</taxon>
        <taxon>Bacillati</taxon>
        <taxon>Actinomycetota</taxon>
        <taxon>Actinomycetes</taxon>
        <taxon>Kitasatosporales</taxon>
        <taxon>Streptomycetaceae</taxon>
        <taxon>Streptomyces</taxon>
    </lineage>
</organism>
<protein>
    <submittedName>
        <fullName evidence="3">M6 family metalloprotease domain-containing protein</fullName>
    </submittedName>
</protein>
<proteinExistence type="predicted"/>
<dbReference type="Proteomes" id="UP001596957">
    <property type="component" value="Unassembled WGS sequence"/>
</dbReference>
<feature type="region of interest" description="Disordered" evidence="1">
    <location>
        <begin position="400"/>
        <end position="436"/>
    </location>
</feature>
<sequence length="546" mass="58454">MVDLSTVQDSTVAVWSDFCAIAPSPELRARTLQELERVRSESDVASMFRLGGAPRMLGFDDGTIIPADEFPPGTPHEAIRTAAATRASLTGAIRVVVVLADFADKPMTADREHFEKLFFSLGELPHGSVRDYYREVTHGLVDIVGEVTGPVRLPQKLSWYANNNFGIGRPAGQARAQIMARDAAVSADPLINYAPYDNDGNGFVDAFIVLHAGAGGEATGNRGDMWSHKWVLPNAYNADGARIYGYLTIPEDAKIGVCAHELGHLLFGFPDLYDIDGSSEGVGNWCLMGAGSWGGGGDIPTHPSAWCKIQQGWAKAVNLTSNGTLSIPDVKSSFEVQRLWRDGLQGNEYFLVENRQQTGYDSSLPTSGMLIWHVDEGQSDNTNENHYMVGLVQADNQRDLEGATNRGDDGDTYPGSTGNTSFGPLSNPSSRSYTGAATGVSVTDISASAATMTATVSVSAAGAVRAPVHAVARHETEDVPGLVKTIHDLQDRLTALEQAVAPWAGAEAFLEQSLRSELRGTTGGPQPFARASDAHGTHRHEGPPHR</sequence>
<dbReference type="EMBL" id="JBHTEC010000008">
    <property type="protein sequence ID" value="MFD0289071.1"/>
    <property type="molecule type" value="Genomic_DNA"/>
</dbReference>
<dbReference type="PANTHER" id="PTHR41775">
    <property type="entry name" value="SECRETED PROTEIN-RELATED"/>
    <property type="match status" value="1"/>
</dbReference>
<dbReference type="NCBIfam" id="TIGR03296">
    <property type="entry name" value="M6dom_TIGR03296"/>
    <property type="match status" value="1"/>
</dbReference>
<feature type="compositionally biased region" description="Basic and acidic residues" evidence="1">
    <location>
        <begin position="532"/>
        <end position="546"/>
    </location>
</feature>
<comment type="caution">
    <text evidence="3">The sequence shown here is derived from an EMBL/GenBank/DDBJ whole genome shotgun (WGS) entry which is preliminary data.</text>
</comment>
<dbReference type="PANTHER" id="PTHR41775:SF1">
    <property type="entry name" value="PEPTIDASE M6-LIKE DOMAIN-CONTAINING PROTEIN"/>
    <property type="match status" value="1"/>
</dbReference>
<evidence type="ECO:0000256" key="1">
    <source>
        <dbReference type="SAM" id="MobiDB-lite"/>
    </source>
</evidence>
<feature type="domain" description="Peptidase M6-like" evidence="2">
    <location>
        <begin position="110"/>
        <end position="314"/>
    </location>
</feature>
<gene>
    <name evidence="3" type="ORF">ACFQZP_47255</name>
</gene>
<name>A0ABW2VX56_9ACTN</name>
<dbReference type="GO" id="GO:0008237">
    <property type="term" value="F:metallopeptidase activity"/>
    <property type="evidence" value="ECO:0007669"/>
    <property type="project" value="UniProtKB-KW"/>
</dbReference>
<feature type="compositionally biased region" description="Polar residues" evidence="1">
    <location>
        <begin position="414"/>
        <end position="435"/>
    </location>
</feature>
<evidence type="ECO:0000259" key="2">
    <source>
        <dbReference type="Pfam" id="PF05547"/>
    </source>
</evidence>
<keyword evidence="3" id="KW-0482">Metalloprotease</keyword>
<dbReference type="SUPFAM" id="SSF55486">
    <property type="entry name" value="Metalloproteases ('zincins'), catalytic domain"/>
    <property type="match status" value="1"/>
</dbReference>
<feature type="region of interest" description="Disordered" evidence="1">
    <location>
        <begin position="518"/>
        <end position="546"/>
    </location>
</feature>
<evidence type="ECO:0000313" key="4">
    <source>
        <dbReference type="Proteomes" id="UP001596957"/>
    </source>
</evidence>
<reference evidence="4" key="1">
    <citation type="journal article" date="2019" name="Int. J. Syst. Evol. Microbiol.">
        <title>The Global Catalogue of Microorganisms (GCM) 10K type strain sequencing project: providing services to taxonomists for standard genome sequencing and annotation.</title>
        <authorList>
            <consortium name="The Broad Institute Genomics Platform"/>
            <consortium name="The Broad Institute Genome Sequencing Center for Infectious Disease"/>
            <person name="Wu L."/>
            <person name="Ma J."/>
        </authorList>
    </citation>
    <scope>NUCLEOTIDE SEQUENCE [LARGE SCALE GENOMIC DNA]</scope>
    <source>
        <strain evidence="4">CGMCC 4.7198</strain>
    </source>
</reference>